<gene>
    <name evidence="2" type="ORF">BB561_000155</name>
</gene>
<keyword evidence="3" id="KW-1185">Reference proteome</keyword>
<dbReference type="OrthoDB" id="5595751at2759"/>
<organism evidence="2 3">
    <name type="scientific">Smittium simulii</name>
    <dbReference type="NCBI Taxonomy" id="133385"/>
    <lineage>
        <taxon>Eukaryota</taxon>
        <taxon>Fungi</taxon>
        <taxon>Fungi incertae sedis</taxon>
        <taxon>Zoopagomycota</taxon>
        <taxon>Kickxellomycotina</taxon>
        <taxon>Harpellomycetes</taxon>
        <taxon>Harpellales</taxon>
        <taxon>Legeriomycetaceae</taxon>
        <taxon>Smittium</taxon>
    </lineage>
</organism>
<name>A0A2T9Z0D4_9FUNG</name>
<evidence type="ECO:0000259" key="1">
    <source>
        <dbReference type="Pfam" id="PF02602"/>
    </source>
</evidence>
<proteinExistence type="predicted"/>
<dbReference type="SUPFAM" id="SSF69618">
    <property type="entry name" value="HemD-like"/>
    <property type="match status" value="1"/>
</dbReference>
<sequence>MTRVILFRKPVVSKENPVDSYEKAFKEAGHWVCSIALLEHELLLTEADVLALLNSFESQTPAPTPETFLVDSETSVYQPFSSWILTSANAVSSLEKAVAQLFSRLKNTAKLHRDNYENNSTKSSSIKHKSDIDYAWFVDRLTRFLELQVFIVGPATCKKFTEKFSALYKLYCHTPPQFSTTSADNADMLVVLILDYAKQTNSNSFLHLCSNISLKTIPNALNSNHTSLQSKIAYKTIKRNDSDLLRQLETLNVHCKSSITDSIALRQFDHDTKLLTVEQSIRPIWACFFSPSGVDTIKQFTPNLKWWTQDTVNLAAIGKTTADQLLLHYSNHMVVAEHPTPEALLKAIQPECDDMQN</sequence>
<accession>A0A2T9Z0D4</accession>
<evidence type="ECO:0000313" key="3">
    <source>
        <dbReference type="Proteomes" id="UP000245383"/>
    </source>
</evidence>
<dbReference type="Gene3D" id="3.40.50.10090">
    <property type="match status" value="2"/>
</dbReference>
<dbReference type="Proteomes" id="UP000245383">
    <property type="component" value="Unassembled WGS sequence"/>
</dbReference>
<dbReference type="GO" id="GO:0006782">
    <property type="term" value="P:protoporphyrinogen IX biosynthetic process"/>
    <property type="evidence" value="ECO:0007669"/>
    <property type="project" value="UniProtKB-UniPathway"/>
</dbReference>
<dbReference type="GO" id="GO:0005829">
    <property type="term" value="C:cytosol"/>
    <property type="evidence" value="ECO:0007669"/>
    <property type="project" value="TreeGrafter"/>
</dbReference>
<dbReference type="PANTHER" id="PTHR12390">
    <property type="entry name" value="UROPORPHYRINOGEN III SYNTHASE"/>
    <property type="match status" value="1"/>
</dbReference>
<dbReference type="EMBL" id="MBFR01000004">
    <property type="protein sequence ID" value="PVU98019.1"/>
    <property type="molecule type" value="Genomic_DNA"/>
</dbReference>
<dbReference type="InterPro" id="IPR036108">
    <property type="entry name" value="4pyrrol_syn_uPrphyn_synt_sf"/>
</dbReference>
<comment type="caution">
    <text evidence="2">The sequence shown here is derived from an EMBL/GenBank/DDBJ whole genome shotgun (WGS) entry which is preliminary data.</text>
</comment>
<protein>
    <recommendedName>
        <fullName evidence="1">Tetrapyrrole biosynthesis uroporphyrinogen III synthase domain-containing protein</fullName>
    </recommendedName>
</protein>
<dbReference type="PANTHER" id="PTHR12390:SF0">
    <property type="entry name" value="UROPORPHYRINOGEN-III SYNTHASE"/>
    <property type="match status" value="1"/>
</dbReference>
<evidence type="ECO:0000313" key="2">
    <source>
        <dbReference type="EMBL" id="PVU98019.1"/>
    </source>
</evidence>
<dbReference type="UniPathway" id="UPA00251">
    <property type="reaction ID" value="UER00320"/>
</dbReference>
<dbReference type="AlphaFoldDB" id="A0A2T9Z0D4"/>
<reference evidence="2 3" key="1">
    <citation type="journal article" date="2018" name="MBio">
        <title>Comparative Genomics Reveals the Core Gene Toolbox for the Fungus-Insect Symbiosis.</title>
        <authorList>
            <person name="Wang Y."/>
            <person name="Stata M."/>
            <person name="Wang W."/>
            <person name="Stajich J.E."/>
            <person name="White M.M."/>
            <person name="Moncalvo J.M."/>
        </authorList>
    </citation>
    <scope>NUCLEOTIDE SEQUENCE [LARGE SCALE GENOMIC DNA]</scope>
    <source>
        <strain evidence="2 3">SWE-8-4</strain>
    </source>
</reference>
<dbReference type="Pfam" id="PF02602">
    <property type="entry name" value="HEM4"/>
    <property type="match status" value="1"/>
</dbReference>
<feature type="domain" description="Tetrapyrrole biosynthesis uroporphyrinogen III synthase" evidence="1">
    <location>
        <begin position="143"/>
        <end position="345"/>
    </location>
</feature>
<dbReference type="InterPro" id="IPR039793">
    <property type="entry name" value="UROS/Hem4"/>
</dbReference>
<dbReference type="CDD" id="cd06578">
    <property type="entry name" value="HemD"/>
    <property type="match status" value="1"/>
</dbReference>
<dbReference type="STRING" id="133385.A0A2T9Z0D4"/>
<dbReference type="InterPro" id="IPR003754">
    <property type="entry name" value="4pyrrol_synth_uPrphyn_synth"/>
</dbReference>
<dbReference type="GO" id="GO:0004852">
    <property type="term" value="F:uroporphyrinogen-III synthase activity"/>
    <property type="evidence" value="ECO:0007669"/>
    <property type="project" value="InterPro"/>
</dbReference>
<dbReference type="GO" id="GO:0006780">
    <property type="term" value="P:uroporphyrinogen III biosynthetic process"/>
    <property type="evidence" value="ECO:0007669"/>
    <property type="project" value="InterPro"/>
</dbReference>